<feature type="compositionally biased region" description="Basic and acidic residues" evidence="1">
    <location>
        <begin position="28"/>
        <end position="46"/>
    </location>
</feature>
<protein>
    <submittedName>
        <fullName evidence="2">Uncharacterized protein</fullName>
    </submittedName>
</protein>
<proteinExistence type="predicted"/>
<dbReference type="EMBL" id="CAJNON010004207">
    <property type="protein sequence ID" value="CAF1529681.1"/>
    <property type="molecule type" value="Genomic_DNA"/>
</dbReference>
<accession>A0A815V094</accession>
<evidence type="ECO:0000313" key="3">
    <source>
        <dbReference type="EMBL" id="CAF4306821.1"/>
    </source>
</evidence>
<evidence type="ECO:0000313" key="2">
    <source>
        <dbReference type="EMBL" id="CAF1529681.1"/>
    </source>
</evidence>
<evidence type="ECO:0000313" key="4">
    <source>
        <dbReference type="Proteomes" id="UP000663891"/>
    </source>
</evidence>
<feature type="non-terminal residue" evidence="2">
    <location>
        <position position="1"/>
    </location>
</feature>
<feature type="compositionally biased region" description="Low complexity" evidence="1">
    <location>
        <begin position="12"/>
        <end position="25"/>
    </location>
</feature>
<sequence length="46" mass="5994">RQDYADQRQQHRYYSNNNRQQNRYSLNDNREYRDRSRSPPYRDTRR</sequence>
<evidence type="ECO:0000256" key="1">
    <source>
        <dbReference type="SAM" id="MobiDB-lite"/>
    </source>
</evidence>
<dbReference type="EMBL" id="CAJOAY010017026">
    <property type="protein sequence ID" value="CAF4306821.1"/>
    <property type="molecule type" value="Genomic_DNA"/>
</dbReference>
<dbReference type="Proteomes" id="UP000663881">
    <property type="component" value="Unassembled WGS sequence"/>
</dbReference>
<dbReference type="AlphaFoldDB" id="A0A815V094"/>
<feature type="region of interest" description="Disordered" evidence="1">
    <location>
        <begin position="1"/>
        <end position="46"/>
    </location>
</feature>
<organism evidence="2 4">
    <name type="scientific">Adineta steineri</name>
    <dbReference type="NCBI Taxonomy" id="433720"/>
    <lineage>
        <taxon>Eukaryota</taxon>
        <taxon>Metazoa</taxon>
        <taxon>Spiralia</taxon>
        <taxon>Gnathifera</taxon>
        <taxon>Rotifera</taxon>
        <taxon>Eurotatoria</taxon>
        <taxon>Bdelloidea</taxon>
        <taxon>Adinetida</taxon>
        <taxon>Adinetidae</taxon>
        <taxon>Adineta</taxon>
    </lineage>
</organism>
<dbReference type="Proteomes" id="UP000663891">
    <property type="component" value="Unassembled WGS sequence"/>
</dbReference>
<name>A0A815V094_9BILA</name>
<comment type="caution">
    <text evidence="2">The sequence shown here is derived from an EMBL/GenBank/DDBJ whole genome shotgun (WGS) entry which is preliminary data.</text>
</comment>
<reference evidence="2" key="1">
    <citation type="submission" date="2021-02" db="EMBL/GenBank/DDBJ databases">
        <authorList>
            <person name="Nowell W R."/>
        </authorList>
    </citation>
    <scope>NUCLEOTIDE SEQUENCE</scope>
</reference>
<gene>
    <name evidence="3" type="ORF">OKA104_LOCUS46501</name>
    <name evidence="2" type="ORF">VCS650_LOCUS43644</name>
</gene>